<sequence>MEPTVKNPSNLPGWGIDADPENDPTYPMRIRANEDTKSYDWDRPPQQPIDKEVLHSIERPNISAVFGMSPAPSGLSGMLRRLAFKYSENHYGHWLPLLLADRVNVVEGVLDDIAHGHFPNIFAEKGYKAEWKHSPQTLVLKLAAFGLVVGGAVALIATSGSDKKRKVKRANVRENGNTPRGYRPSSRYS</sequence>
<keyword evidence="2" id="KW-0472">Membrane</keyword>
<accession>A0ABP8ILG9</accession>
<feature type="compositionally biased region" description="Polar residues" evidence="1">
    <location>
        <begin position="1"/>
        <end position="10"/>
    </location>
</feature>
<evidence type="ECO:0000313" key="4">
    <source>
        <dbReference type="Proteomes" id="UP001501153"/>
    </source>
</evidence>
<reference evidence="4" key="1">
    <citation type="journal article" date="2019" name="Int. J. Syst. Evol. Microbiol.">
        <title>The Global Catalogue of Microorganisms (GCM) 10K type strain sequencing project: providing services to taxonomists for standard genome sequencing and annotation.</title>
        <authorList>
            <consortium name="The Broad Institute Genomics Platform"/>
            <consortium name="The Broad Institute Genome Sequencing Center for Infectious Disease"/>
            <person name="Wu L."/>
            <person name="Ma J."/>
        </authorList>
    </citation>
    <scope>NUCLEOTIDE SEQUENCE [LARGE SCALE GENOMIC DNA]</scope>
    <source>
        <strain evidence="4">JCM 17923</strain>
    </source>
</reference>
<dbReference type="EMBL" id="BAABGZ010000060">
    <property type="protein sequence ID" value="GAA4361499.1"/>
    <property type="molecule type" value="Genomic_DNA"/>
</dbReference>
<keyword evidence="2" id="KW-0812">Transmembrane</keyword>
<proteinExistence type="predicted"/>
<keyword evidence="4" id="KW-1185">Reference proteome</keyword>
<feature type="region of interest" description="Disordered" evidence="1">
    <location>
        <begin position="1"/>
        <end position="26"/>
    </location>
</feature>
<feature type="transmembrane region" description="Helical" evidence="2">
    <location>
        <begin position="138"/>
        <end position="159"/>
    </location>
</feature>
<dbReference type="RefSeq" id="WP_345236766.1">
    <property type="nucleotide sequence ID" value="NZ_BAABGZ010000060.1"/>
</dbReference>
<feature type="region of interest" description="Disordered" evidence="1">
    <location>
        <begin position="166"/>
        <end position="189"/>
    </location>
</feature>
<evidence type="ECO:0000313" key="3">
    <source>
        <dbReference type="EMBL" id="GAA4361499.1"/>
    </source>
</evidence>
<dbReference type="Proteomes" id="UP001501153">
    <property type="component" value="Unassembled WGS sequence"/>
</dbReference>
<evidence type="ECO:0000256" key="1">
    <source>
        <dbReference type="SAM" id="MobiDB-lite"/>
    </source>
</evidence>
<comment type="caution">
    <text evidence="3">The sequence shown here is derived from an EMBL/GenBank/DDBJ whole genome shotgun (WGS) entry which is preliminary data.</text>
</comment>
<evidence type="ECO:0000256" key="2">
    <source>
        <dbReference type="SAM" id="Phobius"/>
    </source>
</evidence>
<name>A0ABP8ILG9_9BACT</name>
<gene>
    <name evidence="3" type="ORF">GCM10023185_28610</name>
</gene>
<protein>
    <submittedName>
        <fullName evidence="3">Uncharacterized protein</fullName>
    </submittedName>
</protein>
<organism evidence="3 4">
    <name type="scientific">Hymenobacter saemangeumensis</name>
    <dbReference type="NCBI Taxonomy" id="1084522"/>
    <lineage>
        <taxon>Bacteria</taxon>
        <taxon>Pseudomonadati</taxon>
        <taxon>Bacteroidota</taxon>
        <taxon>Cytophagia</taxon>
        <taxon>Cytophagales</taxon>
        <taxon>Hymenobacteraceae</taxon>
        <taxon>Hymenobacter</taxon>
    </lineage>
</organism>
<keyword evidence="2" id="KW-1133">Transmembrane helix</keyword>